<dbReference type="RefSeq" id="WP_084255419.1">
    <property type="nucleotide sequence ID" value="NZ_FWWV01000001.1"/>
</dbReference>
<gene>
    <name evidence="3" type="ORF">SAMN05660772_00198</name>
</gene>
<keyword evidence="4" id="KW-1185">Reference proteome</keyword>
<dbReference type="InterPro" id="IPR037478">
    <property type="entry name" value="YwkD-like_dom"/>
</dbReference>
<dbReference type="EMBL" id="FWWV01000001">
    <property type="protein sequence ID" value="SMB78650.1"/>
    <property type="molecule type" value="Genomic_DNA"/>
</dbReference>
<sequence>MATNPILGFHHVAVIVSDYARSKRFYCEVLGAAVVAETYRTERQSYKLDLAFADGSQIELFSFPNPPSRATQPEACGLRHLAFKVADVQSAVAYLAQHNVQCEPIRIDPLTGKQFTFFQDPDGLPLEFYQI</sequence>
<dbReference type="CDD" id="cd08352">
    <property type="entry name" value="VOC_Bs_YwkD_like"/>
    <property type="match status" value="1"/>
</dbReference>
<proteinExistence type="predicted"/>
<evidence type="ECO:0000259" key="2">
    <source>
        <dbReference type="PROSITE" id="PS51819"/>
    </source>
</evidence>
<reference evidence="4" key="1">
    <citation type="submission" date="2017-04" db="EMBL/GenBank/DDBJ databases">
        <authorList>
            <person name="Varghese N."/>
            <person name="Submissions S."/>
        </authorList>
    </citation>
    <scope>NUCLEOTIDE SEQUENCE [LARGE SCALE GENOMIC DNA]</scope>
    <source>
        <strain evidence="4">DSM 23072</strain>
    </source>
</reference>
<dbReference type="PROSITE" id="PS51819">
    <property type="entry name" value="VOC"/>
    <property type="match status" value="1"/>
</dbReference>
<dbReference type="InterPro" id="IPR004360">
    <property type="entry name" value="Glyas_Fos-R_dOase_dom"/>
</dbReference>
<dbReference type="PANTHER" id="PTHR36113">
    <property type="entry name" value="LYASE, PUTATIVE-RELATED-RELATED"/>
    <property type="match status" value="1"/>
</dbReference>
<dbReference type="STRING" id="1122938.SAMN05660772_00198"/>
<organism evidence="3 4">
    <name type="scientific">Pasteurella testudinis DSM 23072</name>
    <dbReference type="NCBI Taxonomy" id="1122938"/>
    <lineage>
        <taxon>Bacteria</taxon>
        <taxon>Pseudomonadati</taxon>
        <taxon>Pseudomonadota</taxon>
        <taxon>Gammaproteobacteria</taxon>
        <taxon>Pasteurellales</taxon>
        <taxon>Pasteurellaceae</taxon>
        <taxon>Pasteurella</taxon>
    </lineage>
</organism>
<dbReference type="Pfam" id="PF00903">
    <property type="entry name" value="Glyoxalase"/>
    <property type="match status" value="1"/>
</dbReference>
<dbReference type="NCBIfam" id="NF008551">
    <property type="entry name" value="PRK11478.1"/>
    <property type="match status" value="1"/>
</dbReference>
<evidence type="ECO:0000256" key="1">
    <source>
        <dbReference type="ARBA" id="ARBA00022723"/>
    </source>
</evidence>
<name>A0A1W1UC71_9PAST</name>
<evidence type="ECO:0000313" key="3">
    <source>
        <dbReference type="EMBL" id="SMB78650.1"/>
    </source>
</evidence>
<accession>A0A1W1UC71</accession>
<dbReference type="Gene3D" id="3.10.180.10">
    <property type="entry name" value="2,3-Dihydroxybiphenyl 1,2-Dioxygenase, domain 1"/>
    <property type="match status" value="1"/>
</dbReference>
<dbReference type="InterPro" id="IPR051332">
    <property type="entry name" value="Fosfomycin_Res_Enzymes"/>
</dbReference>
<dbReference type="PANTHER" id="PTHR36113:SF6">
    <property type="entry name" value="FOSFOMYCIN RESISTANCE PROTEIN FOSX"/>
    <property type="match status" value="1"/>
</dbReference>
<dbReference type="Proteomes" id="UP000192408">
    <property type="component" value="Unassembled WGS sequence"/>
</dbReference>
<feature type="domain" description="VOC" evidence="2">
    <location>
        <begin position="8"/>
        <end position="131"/>
    </location>
</feature>
<evidence type="ECO:0000313" key="4">
    <source>
        <dbReference type="Proteomes" id="UP000192408"/>
    </source>
</evidence>
<protein>
    <submittedName>
        <fullName evidence="3">Glyoxylase I family protein</fullName>
    </submittedName>
</protein>
<keyword evidence="1" id="KW-0479">Metal-binding</keyword>
<dbReference type="AlphaFoldDB" id="A0A1W1UC71"/>
<dbReference type="InterPro" id="IPR037523">
    <property type="entry name" value="VOC_core"/>
</dbReference>
<dbReference type="InterPro" id="IPR029068">
    <property type="entry name" value="Glyas_Bleomycin-R_OHBP_Dase"/>
</dbReference>
<dbReference type="SUPFAM" id="SSF54593">
    <property type="entry name" value="Glyoxalase/Bleomycin resistance protein/Dihydroxybiphenyl dioxygenase"/>
    <property type="match status" value="1"/>
</dbReference>
<dbReference type="GO" id="GO:0046872">
    <property type="term" value="F:metal ion binding"/>
    <property type="evidence" value="ECO:0007669"/>
    <property type="project" value="UniProtKB-KW"/>
</dbReference>